<dbReference type="PROSITE" id="PS00622">
    <property type="entry name" value="HTH_LUXR_1"/>
    <property type="match status" value="1"/>
</dbReference>
<keyword evidence="1 3" id="KW-0597">Phosphoprotein</keyword>
<dbReference type="Gene3D" id="3.40.50.2300">
    <property type="match status" value="1"/>
</dbReference>
<evidence type="ECO:0000313" key="7">
    <source>
        <dbReference type="Proteomes" id="UP000248395"/>
    </source>
</evidence>
<dbReference type="InterPro" id="IPR016032">
    <property type="entry name" value="Sig_transdc_resp-reg_C-effctor"/>
</dbReference>
<sequence>MEMSVLIADDHPLFREALKDVVREVFGPDIRLIECTTLAEASAAIHDDSLELALLDLNMPGMQGLNGVASLRRSAPVVPLVVVSADERSEVVQAALALGVCGFIPKSTPRQQMAEAVRRISADGEIYQPPTLAGHDTNSPTPLPLTAEQQAMQTRLGSLTRQERCVLEAIVAGKPNKIVAHELNIAESTVKAHVSAILRKLEVSSRTQAVIKAGPLLAG</sequence>
<feature type="domain" description="HTH luxR-type" evidence="4">
    <location>
        <begin position="152"/>
        <end position="217"/>
    </location>
</feature>
<dbReference type="OrthoDB" id="3374006at2"/>
<dbReference type="CDD" id="cd06170">
    <property type="entry name" value="LuxR_C_like"/>
    <property type="match status" value="1"/>
</dbReference>
<dbReference type="InterPro" id="IPR058245">
    <property type="entry name" value="NreC/VraR/RcsB-like_REC"/>
</dbReference>
<feature type="domain" description="Response regulatory" evidence="5">
    <location>
        <begin position="4"/>
        <end position="121"/>
    </location>
</feature>
<dbReference type="InterPro" id="IPR051015">
    <property type="entry name" value="EvgA-like"/>
</dbReference>
<evidence type="ECO:0000313" key="6">
    <source>
        <dbReference type="EMBL" id="PXX45697.1"/>
    </source>
</evidence>
<keyword evidence="2" id="KW-0238">DNA-binding</keyword>
<dbReference type="Proteomes" id="UP000248395">
    <property type="component" value="Unassembled WGS sequence"/>
</dbReference>
<dbReference type="InterPro" id="IPR011006">
    <property type="entry name" value="CheY-like_superfamily"/>
</dbReference>
<evidence type="ECO:0000256" key="2">
    <source>
        <dbReference type="ARBA" id="ARBA00023125"/>
    </source>
</evidence>
<keyword evidence="7" id="KW-1185">Reference proteome</keyword>
<feature type="modified residue" description="4-aspartylphosphate" evidence="3">
    <location>
        <position position="56"/>
    </location>
</feature>
<dbReference type="GO" id="GO:0006355">
    <property type="term" value="P:regulation of DNA-templated transcription"/>
    <property type="evidence" value="ECO:0007669"/>
    <property type="project" value="InterPro"/>
</dbReference>
<dbReference type="PRINTS" id="PR00038">
    <property type="entry name" value="HTHLUXR"/>
</dbReference>
<dbReference type="SUPFAM" id="SSF52172">
    <property type="entry name" value="CheY-like"/>
    <property type="match status" value="1"/>
</dbReference>
<evidence type="ECO:0000256" key="3">
    <source>
        <dbReference type="PROSITE-ProRule" id="PRU00169"/>
    </source>
</evidence>
<dbReference type="GO" id="GO:0000160">
    <property type="term" value="P:phosphorelay signal transduction system"/>
    <property type="evidence" value="ECO:0007669"/>
    <property type="project" value="InterPro"/>
</dbReference>
<dbReference type="GO" id="GO:0003677">
    <property type="term" value="F:DNA binding"/>
    <property type="evidence" value="ECO:0007669"/>
    <property type="project" value="UniProtKB-KW"/>
</dbReference>
<proteinExistence type="predicted"/>
<dbReference type="Pfam" id="PF00196">
    <property type="entry name" value="GerE"/>
    <property type="match status" value="1"/>
</dbReference>
<dbReference type="SUPFAM" id="SSF46894">
    <property type="entry name" value="C-terminal effector domain of the bipartite response regulators"/>
    <property type="match status" value="1"/>
</dbReference>
<organism evidence="6 7">
    <name type="scientific">Aquitalea magnusonii</name>
    <dbReference type="NCBI Taxonomy" id="332411"/>
    <lineage>
        <taxon>Bacteria</taxon>
        <taxon>Pseudomonadati</taxon>
        <taxon>Pseudomonadota</taxon>
        <taxon>Betaproteobacteria</taxon>
        <taxon>Neisseriales</taxon>
        <taxon>Chromobacteriaceae</taxon>
        <taxon>Aquitalea</taxon>
    </lineage>
</organism>
<dbReference type="InterPro" id="IPR000792">
    <property type="entry name" value="Tscrpt_reg_LuxR_C"/>
</dbReference>
<evidence type="ECO:0000259" key="4">
    <source>
        <dbReference type="PROSITE" id="PS50043"/>
    </source>
</evidence>
<protein>
    <submittedName>
        <fullName evidence="6">LuxR family two component transcriptional regulator</fullName>
    </submittedName>
</protein>
<dbReference type="PANTHER" id="PTHR45566">
    <property type="entry name" value="HTH-TYPE TRANSCRIPTIONAL REGULATOR YHJB-RELATED"/>
    <property type="match status" value="1"/>
</dbReference>
<name>A0A318JFR9_9NEIS</name>
<dbReference type="PROSITE" id="PS50110">
    <property type="entry name" value="RESPONSE_REGULATORY"/>
    <property type="match status" value="1"/>
</dbReference>
<dbReference type="CDD" id="cd17535">
    <property type="entry name" value="REC_NarL-like"/>
    <property type="match status" value="1"/>
</dbReference>
<dbReference type="InterPro" id="IPR001789">
    <property type="entry name" value="Sig_transdc_resp-reg_receiver"/>
</dbReference>
<gene>
    <name evidence="6" type="ORF">DFR38_11191</name>
</gene>
<dbReference type="EMBL" id="QJKC01000011">
    <property type="protein sequence ID" value="PXX45697.1"/>
    <property type="molecule type" value="Genomic_DNA"/>
</dbReference>
<dbReference type="SMART" id="SM00421">
    <property type="entry name" value="HTH_LUXR"/>
    <property type="match status" value="1"/>
</dbReference>
<dbReference type="AlphaFoldDB" id="A0A318JFR9"/>
<dbReference type="PANTHER" id="PTHR45566:SF1">
    <property type="entry name" value="HTH-TYPE TRANSCRIPTIONAL REGULATOR YHJB-RELATED"/>
    <property type="match status" value="1"/>
</dbReference>
<comment type="caution">
    <text evidence="6">The sequence shown here is derived from an EMBL/GenBank/DDBJ whole genome shotgun (WGS) entry which is preliminary data.</text>
</comment>
<dbReference type="SMART" id="SM00448">
    <property type="entry name" value="REC"/>
    <property type="match status" value="1"/>
</dbReference>
<dbReference type="PROSITE" id="PS50043">
    <property type="entry name" value="HTH_LUXR_2"/>
    <property type="match status" value="1"/>
</dbReference>
<evidence type="ECO:0000256" key="1">
    <source>
        <dbReference type="ARBA" id="ARBA00022553"/>
    </source>
</evidence>
<accession>A0A318JFR9</accession>
<reference evidence="6 7" key="1">
    <citation type="submission" date="2018-05" db="EMBL/GenBank/DDBJ databases">
        <title>Genomic Encyclopedia of Type Strains, Phase IV (KMG-IV): sequencing the most valuable type-strain genomes for metagenomic binning, comparative biology and taxonomic classification.</title>
        <authorList>
            <person name="Goeker M."/>
        </authorList>
    </citation>
    <scope>NUCLEOTIDE SEQUENCE [LARGE SCALE GENOMIC DNA]</scope>
    <source>
        <strain evidence="6 7">DSM 25134</strain>
    </source>
</reference>
<evidence type="ECO:0000259" key="5">
    <source>
        <dbReference type="PROSITE" id="PS50110"/>
    </source>
</evidence>
<dbReference type="Pfam" id="PF00072">
    <property type="entry name" value="Response_reg"/>
    <property type="match status" value="1"/>
</dbReference>